<feature type="transmembrane region" description="Helical" evidence="1">
    <location>
        <begin position="43"/>
        <end position="67"/>
    </location>
</feature>
<name>A0A498C9Z3_9MICO</name>
<feature type="transmembrane region" description="Helical" evidence="1">
    <location>
        <begin position="174"/>
        <end position="195"/>
    </location>
</feature>
<keyword evidence="3" id="KW-1185">Reference proteome</keyword>
<gene>
    <name evidence="2" type="ORF">C7474_0043</name>
</gene>
<feature type="transmembrane region" description="Helical" evidence="1">
    <location>
        <begin position="99"/>
        <end position="121"/>
    </location>
</feature>
<evidence type="ECO:0000313" key="2">
    <source>
        <dbReference type="EMBL" id="RLK52117.1"/>
    </source>
</evidence>
<feature type="transmembrane region" description="Helical" evidence="1">
    <location>
        <begin position="74"/>
        <end position="93"/>
    </location>
</feature>
<proteinExistence type="predicted"/>
<dbReference type="OrthoDB" id="5083956at2"/>
<dbReference type="Proteomes" id="UP000273158">
    <property type="component" value="Unassembled WGS sequence"/>
</dbReference>
<keyword evidence="1" id="KW-1133">Transmembrane helix</keyword>
<organism evidence="2 3">
    <name type="scientific">Microbacterium telephonicum</name>
    <dbReference type="NCBI Taxonomy" id="1714841"/>
    <lineage>
        <taxon>Bacteria</taxon>
        <taxon>Bacillati</taxon>
        <taxon>Actinomycetota</taxon>
        <taxon>Actinomycetes</taxon>
        <taxon>Micrococcales</taxon>
        <taxon>Microbacteriaceae</taxon>
        <taxon>Microbacterium</taxon>
    </lineage>
</organism>
<feature type="transmembrane region" description="Helical" evidence="1">
    <location>
        <begin position="133"/>
        <end position="154"/>
    </location>
</feature>
<keyword evidence="1" id="KW-0472">Membrane</keyword>
<dbReference type="AlphaFoldDB" id="A0A498C9Z3"/>
<evidence type="ECO:0008006" key="4">
    <source>
        <dbReference type="Google" id="ProtNLM"/>
    </source>
</evidence>
<accession>A0A498C9Z3</accession>
<evidence type="ECO:0000256" key="1">
    <source>
        <dbReference type="SAM" id="Phobius"/>
    </source>
</evidence>
<sequence>MSSAVPAAASRTFEVRHLQLARALFAALAAVMITFSPDHSATVGLSVFSGFAIAAAIVELVAAWLVYASGARAAVVLLGVTTLLAGMGSGIPALRSTTLFFVVVIAWAFLSGIIELVTGIRGRRSGDPAARDAVLIGSITIALGVGLLLVNPAYSLEYFIKEAGQSFTLTGITIGVGIFGGYAAIIAVFLGIAGFSPRRVEAASTPSAPGVEAPEGTP</sequence>
<keyword evidence="1" id="KW-0812">Transmembrane</keyword>
<dbReference type="EMBL" id="RCDB01000001">
    <property type="protein sequence ID" value="RLK52117.1"/>
    <property type="molecule type" value="Genomic_DNA"/>
</dbReference>
<evidence type="ECO:0000313" key="3">
    <source>
        <dbReference type="Proteomes" id="UP000273158"/>
    </source>
</evidence>
<reference evidence="2 3" key="1">
    <citation type="journal article" date="2015" name="Stand. Genomic Sci.">
        <title>Genomic Encyclopedia of Bacterial and Archaeal Type Strains, Phase III: the genomes of soil and plant-associated and newly described type strains.</title>
        <authorList>
            <person name="Whitman W.B."/>
            <person name="Woyke T."/>
            <person name="Klenk H.P."/>
            <person name="Zhou Y."/>
            <person name="Lilburn T.G."/>
            <person name="Beck B.J."/>
            <person name="De Vos P."/>
            <person name="Vandamme P."/>
            <person name="Eisen J.A."/>
            <person name="Garrity G."/>
            <person name="Hugenholtz P."/>
            <person name="Kyrpides N.C."/>
        </authorList>
    </citation>
    <scope>NUCLEOTIDE SEQUENCE [LARGE SCALE GENOMIC DNA]</scope>
    <source>
        <strain evidence="2 3">S2T63</strain>
    </source>
</reference>
<feature type="transmembrane region" description="Helical" evidence="1">
    <location>
        <begin position="20"/>
        <end position="37"/>
    </location>
</feature>
<comment type="caution">
    <text evidence="2">The sequence shown here is derived from an EMBL/GenBank/DDBJ whole genome shotgun (WGS) entry which is preliminary data.</text>
</comment>
<protein>
    <recommendedName>
        <fullName evidence="4">Acyl-CoA synthetase</fullName>
    </recommendedName>
</protein>